<organism evidence="1 2">
    <name type="scientific">Drosophila albomicans</name>
    <name type="common">Fruit fly</name>
    <dbReference type="NCBI Taxonomy" id="7291"/>
    <lineage>
        <taxon>Eukaryota</taxon>
        <taxon>Metazoa</taxon>
        <taxon>Ecdysozoa</taxon>
        <taxon>Arthropoda</taxon>
        <taxon>Hexapoda</taxon>
        <taxon>Insecta</taxon>
        <taxon>Pterygota</taxon>
        <taxon>Neoptera</taxon>
        <taxon>Endopterygota</taxon>
        <taxon>Diptera</taxon>
        <taxon>Brachycera</taxon>
        <taxon>Muscomorpha</taxon>
        <taxon>Ephydroidea</taxon>
        <taxon>Drosophilidae</taxon>
        <taxon>Drosophila</taxon>
    </lineage>
</organism>
<dbReference type="AlphaFoldDB" id="A0A6P8XBU8"/>
<sequence>MLLCLNLKQKNSNNCLFAAYDVSWLPQCWLVALVSFLMALCSTSKHSKTDAKQIVTKWKVKLTLQQVHDLRKVQEDLIYSRCVHMEFYRKVAKHKYTAELNNLIRGEFNRVDVELKIPKLPPDYPPREEYTSMLQVEKMIDIVDVMNSSVL</sequence>
<keyword evidence="1" id="KW-1185">Reference proteome</keyword>
<proteinExistence type="predicted"/>
<name>A0A6P8XBU8_DROAB</name>
<dbReference type="RefSeq" id="XP_034113711.1">
    <property type="nucleotide sequence ID" value="XM_034257820.2"/>
</dbReference>
<dbReference type="GeneID" id="117574145"/>
<dbReference type="OrthoDB" id="7824174at2759"/>
<evidence type="ECO:0000313" key="2">
    <source>
        <dbReference type="RefSeq" id="XP_034113711.1"/>
    </source>
</evidence>
<dbReference type="CTD" id="8674119"/>
<protein>
    <submittedName>
        <fullName evidence="2">Uncharacterized protein LOC117574145 isoform X1</fullName>
    </submittedName>
</protein>
<dbReference type="Proteomes" id="UP000515160">
    <property type="component" value="Chromosome 2R"/>
</dbReference>
<evidence type="ECO:0000313" key="1">
    <source>
        <dbReference type="Proteomes" id="UP000515160"/>
    </source>
</evidence>
<accession>A0A6P8XBU8</accession>
<reference evidence="2" key="1">
    <citation type="submission" date="2025-08" db="UniProtKB">
        <authorList>
            <consortium name="RefSeq"/>
        </authorList>
    </citation>
    <scope>IDENTIFICATION</scope>
    <source>
        <strain evidence="2">15112-1751.03</strain>
        <tissue evidence="2">Whole Adult</tissue>
    </source>
</reference>
<gene>
    <name evidence="2" type="primary">LOC117574145</name>
</gene>